<comment type="caution">
    <text evidence="9">The sequence shown here is derived from an EMBL/GenBank/DDBJ whole genome shotgun (WGS) entry which is preliminary data.</text>
</comment>
<evidence type="ECO:0000256" key="5">
    <source>
        <dbReference type="ARBA" id="ARBA00022824"/>
    </source>
</evidence>
<comment type="subcellular location">
    <subcellularLocation>
        <location evidence="1">Endoplasmic reticulum membrane</location>
        <topology evidence="1">Multi-pass membrane protein</topology>
    </subcellularLocation>
</comment>
<feature type="transmembrane region" description="Helical" evidence="8">
    <location>
        <begin position="108"/>
        <end position="129"/>
    </location>
</feature>
<keyword evidence="4 8" id="KW-0812">Transmembrane</keyword>
<feature type="transmembrane region" description="Helical" evidence="8">
    <location>
        <begin position="177"/>
        <end position="198"/>
    </location>
</feature>
<dbReference type="PANTHER" id="PTHR19315">
    <property type="entry name" value="ER MEMBRANE PROTEIN COMPLEX SUBUNIT 4"/>
    <property type="match status" value="1"/>
</dbReference>
<comment type="similarity">
    <text evidence="2">Belongs to the EMC4 family.</text>
</comment>
<dbReference type="GeneID" id="40305325"/>
<dbReference type="AlphaFoldDB" id="A0A2A9MN50"/>
<evidence type="ECO:0000256" key="6">
    <source>
        <dbReference type="ARBA" id="ARBA00022989"/>
    </source>
</evidence>
<proteinExistence type="inferred from homology"/>
<organism evidence="9 10">
    <name type="scientific">Besnoitia besnoiti</name>
    <name type="common">Apicomplexan protozoan</name>
    <dbReference type="NCBI Taxonomy" id="94643"/>
    <lineage>
        <taxon>Eukaryota</taxon>
        <taxon>Sar</taxon>
        <taxon>Alveolata</taxon>
        <taxon>Apicomplexa</taxon>
        <taxon>Conoidasida</taxon>
        <taxon>Coccidia</taxon>
        <taxon>Eucoccidiorida</taxon>
        <taxon>Eimeriorina</taxon>
        <taxon>Sarcocystidae</taxon>
        <taxon>Besnoitia</taxon>
    </lineage>
</organism>
<evidence type="ECO:0000313" key="9">
    <source>
        <dbReference type="EMBL" id="PFH37921.1"/>
    </source>
</evidence>
<keyword evidence="5" id="KW-0256">Endoplasmic reticulum</keyword>
<evidence type="ECO:0000256" key="1">
    <source>
        <dbReference type="ARBA" id="ARBA00004477"/>
    </source>
</evidence>
<evidence type="ECO:0000256" key="4">
    <source>
        <dbReference type="ARBA" id="ARBA00022692"/>
    </source>
</evidence>
<evidence type="ECO:0000256" key="7">
    <source>
        <dbReference type="ARBA" id="ARBA00023136"/>
    </source>
</evidence>
<gene>
    <name evidence="9" type="ORF">BESB_002620</name>
</gene>
<keyword evidence="7 8" id="KW-0472">Membrane</keyword>
<dbReference type="Proteomes" id="UP000224006">
    <property type="component" value="Chromosome I"/>
</dbReference>
<dbReference type="EMBL" id="NWUJ01000001">
    <property type="protein sequence ID" value="PFH37921.1"/>
    <property type="molecule type" value="Genomic_DNA"/>
</dbReference>
<accession>A0A2A9MN50</accession>
<dbReference type="InterPro" id="IPR009445">
    <property type="entry name" value="TMEM85/Emc4"/>
</dbReference>
<sequence>MEAAAAAAPTLSCWEFSLDASSSTARSRGHFTAPVPLPSPPGFAFVESAFSTARAAPLPRSSSSSSHAASSSCAGELTRDEALRRQQLLAKKGWEIAMSPAKNLAMNFFMIYMGGVGGIFGIFILFYVLHSCFSSALNVQRVFAGVEKDRQTLVSSSTDAAAARRRGAPQEDGRLGALLWLQKAVYLLISLGGCLYVLTHCAKAGLLPLNSGDFIALIPEKQFSVAAVGGL</sequence>
<evidence type="ECO:0000256" key="3">
    <source>
        <dbReference type="ARBA" id="ARBA00020820"/>
    </source>
</evidence>
<protein>
    <recommendedName>
        <fullName evidence="3">ER membrane protein complex subunit 4</fullName>
    </recommendedName>
</protein>
<evidence type="ECO:0000313" key="10">
    <source>
        <dbReference type="Proteomes" id="UP000224006"/>
    </source>
</evidence>
<dbReference type="KEGG" id="bbes:BESB_002620"/>
<dbReference type="OrthoDB" id="369569at2759"/>
<name>A0A2A9MN50_BESBE</name>
<keyword evidence="10" id="KW-1185">Reference proteome</keyword>
<dbReference type="GO" id="GO:0005789">
    <property type="term" value="C:endoplasmic reticulum membrane"/>
    <property type="evidence" value="ECO:0007669"/>
    <property type="project" value="UniProtKB-SubCell"/>
</dbReference>
<keyword evidence="6 8" id="KW-1133">Transmembrane helix</keyword>
<evidence type="ECO:0000256" key="8">
    <source>
        <dbReference type="SAM" id="Phobius"/>
    </source>
</evidence>
<dbReference type="VEuPathDB" id="ToxoDB:BESB_002620"/>
<dbReference type="STRING" id="94643.A0A2A9MN50"/>
<reference evidence="9 10" key="1">
    <citation type="submission" date="2017-09" db="EMBL/GenBank/DDBJ databases">
        <title>Genome sequencing of Besnoitia besnoiti strain Bb-Ger1.</title>
        <authorList>
            <person name="Schares G."/>
            <person name="Venepally P."/>
            <person name="Lorenzi H.A."/>
        </authorList>
    </citation>
    <scope>NUCLEOTIDE SEQUENCE [LARGE SCALE GENOMIC DNA]</scope>
    <source>
        <strain evidence="9 10">Bb-Ger1</strain>
    </source>
</reference>
<evidence type="ECO:0000256" key="2">
    <source>
        <dbReference type="ARBA" id="ARBA00007715"/>
    </source>
</evidence>
<dbReference type="Pfam" id="PF06417">
    <property type="entry name" value="EMC4"/>
    <property type="match status" value="1"/>
</dbReference>
<dbReference type="RefSeq" id="XP_029221930.1">
    <property type="nucleotide sequence ID" value="XM_029359017.1"/>
</dbReference>